<dbReference type="InterPro" id="IPR036812">
    <property type="entry name" value="NAD(P)_OxRdtase_dom_sf"/>
</dbReference>
<dbReference type="CDD" id="cd19075">
    <property type="entry name" value="AKR_AKR7A1-5"/>
    <property type="match status" value="1"/>
</dbReference>
<protein>
    <recommendedName>
        <fullName evidence="2">NADP-dependent oxidoreductase domain-containing protein</fullName>
    </recommendedName>
</protein>
<gene>
    <name evidence="3" type="ORF">PHACADRAFT_265276</name>
</gene>
<dbReference type="SUPFAM" id="SSF51430">
    <property type="entry name" value="NAD(P)-linked oxidoreductase"/>
    <property type="match status" value="1"/>
</dbReference>
<dbReference type="RefSeq" id="XP_007401752.1">
    <property type="nucleotide sequence ID" value="XM_007401690.1"/>
</dbReference>
<proteinExistence type="predicted"/>
<keyword evidence="1" id="KW-0560">Oxidoreductase</keyword>
<evidence type="ECO:0000259" key="2">
    <source>
        <dbReference type="Pfam" id="PF00248"/>
    </source>
</evidence>
<dbReference type="InterPro" id="IPR050523">
    <property type="entry name" value="AKR_Detox_Biosynth"/>
</dbReference>
<dbReference type="PANTHER" id="PTHR43364">
    <property type="entry name" value="NADH-SPECIFIC METHYLGLYOXAL REDUCTASE-RELATED"/>
    <property type="match status" value="1"/>
</dbReference>
<dbReference type="PANTHER" id="PTHR43364:SF4">
    <property type="entry name" value="NAD(P)-LINKED OXIDOREDUCTASE SUPERFAMILY PROTEIN"/>
    <property type="match status" value="1"/>
</dbReference>
<organism evidence="3 4">
    <name type="scientific">Phanerochaete carnosa (strain HHB-10118-sp)</name>
    <name type="common">White-rot fungus</name>
    <name type="synonym">Peniophora carnosa</name>
    <dbReference type="NCBI Taxonomy" id="650164"/>
    <lineage>
        <taxon>Eukaryota</taxon>
        <taxon>Fungi</taxon>
        <taxon>Dikarya</taxon>
        <taxon>Basidiomycota</taxon>
        <taxon>Agaricomycotina</taxon>
        <taxon>Agaricomycetes</taxon>
        <taxon>Polyporales</taxon>
        <taxon>Phanerochaetaceae</taxon>
        <taxon>Phanerochaete</taxon>
    </lineage>
</organism>
<dbReference type="Pfam" id="PF00248">
    <property type="entry name" value="Aldo_ket_red"/>
    <property type="match status" value="1"/>
</dbReference>
<evidence type="ECO:0000256" key="1">
    <source>
        <dbReference type="ARBA" id="ARBA00023002"/>
    </source>
</evidence>
<evidence type="ECO:0000313" key="3">
    <source>
        <dbReference type="EMBL" id="EKM49695.1"/>
    </source>
</evidence>
<accession>K5VSE4</accession>
<dbReference type="HOGENOM" id="CLU_023205_1_1_1"/>
<dbReference type="Proteomes" id="UP000008370">
    <property type="component" value="Unassembled WGS sequence"/>
</dbReference>
<dbReference type="GeneID" id="18919063"/>
<dbReference type="GO" id="GO:0016491">
    <property type="term" value="F:oxidoreductase activity"/>
    <property type="evidence" value="ECO:0007669"/>
    <property type="project" value="UniProtKB-KW"/>
</dbReference>
<dbReference type="InParanoid" id="K5VSE4"/>
<evidence type="ECO:0000313" key="4">
    <source>
        <dbReference type="Proteomes" id="UP000008370"/>
    </source>
</evidence>
<reference evidence="3 4" key="1">
    <citation type="journal article" date="2012" name="BMC Genomics">
        <title>Comparative genomics of the white-rot fungi, Phanerochaete carnosa and P. chrysosporium, to elucidate the genetic basis of the distinct wood types they colonize.</title>
        <authorList>
            <person name="Suzuki H."/>
            <person name="MacDonald J."/>
            <person name="Syed K."/>
            <person name="Salamov A."/>
            <person name="Hori C."/>
            <person name="Aerts A."/>
            <person name="Henrissat B."/>
            <person name="Wiebenga A."/>
            <person name="vanKuyk P.A."/>
            <person name="Barry K."/>
            <person name="Lindquist E."/>
            <person name="LaButti K."/>
            <person name="Lapidus A."/>
            <person name="Lucas S."/>
            <person name="Coutinho P."/>
            <person name="Gong Y."/>
            <person name="Samejima M."/>
            <person name="Mahadevan R."/>
            <person name="Abou-Zaid M."/>
            <person name="de Vries R.P."/>
            <person name="Igarashi K."/>
            <person name="Yadav J.S."/>
            <person name="Grigoriev I.V."/>
            <person name="Master E.R."/>
        </authorList>
    </citation>
    <scope>NUCLEOTIDE SEQUENCE [LARGE SCALE GENOMIC DNA]</scope>
    <source>
        <strain evidence="3 4">HHB-10118-sp</strain>
    </source>
</reference>
<dbReference type="OrthoDB" id="2310150at2759"/>
<dbReference type="AlphaFoldDB" id="K5VSE4"/>
<dbReference type="Gene3D" id="3.20.20.100">
    <property type="entry name" value="NADP-dependent oxidoreductase domain"/>
    <property type="match status" value="1"/>
</dbReference>
<keyword evidence="4" id="KW-1185">Reference proteome</keyword>
<dbReference type="InterPro" id="IPR023210">
    <property type="entry name" value="NADP_OxRdtase_dom"/>
</dbReference>
<dbReference type="EMBL" id="JH930480">
    <property type="protein sequence ID" value="EKM49695.1"/>
    <property type="molecule type" value="Genomic_DNA"/>
</dbReference>
<sequence length="320" mass="35651">MTRIPVILGAGQFGDPGTGEKVSDSAVAQEFVDFMVSKGQISIDTARAYCQGTSEKLVGTLDLRDVVHVDTKIFPVAPGDHSSEKLKEIFNTSLNSLNGRKIRVFYLHAPDHSVPFEDTLEAVEEIRKSGGFQEFGLSNFASWEVAEIVGICRRRGFMAPTVYEGAYNIIDRRVEDELFPCLRKFNIKFAAYCPLAGGYLTNRFFIPDPTKEVTLSKFSLNDPFSSFYTGRYLRSANAVAELLETVKVHGLTLAEVALRWLQWHSKMQPGDHGIIVAVSNKMQLETNLADFEKGPLPDAVAQACEDAWKKVEGTAPRYWL</sequence>
<name>K5VSE4_PHACS</name>
<dbReference type="KEGG" id="pco:PHACADRAFT_265276"/>
<feature type="domain" description="NADP-dependent oxidoreductase" evidence="2">
    <location>
        <begin position="6"/>
        <end position="308"/>
    </location>
</feature>